<dbReference type="PANTHER" id="PTHR22847:SF637">
    <property type="entry name" value="WD REPEAT DOMAIN 5B"/>
    <property type="match status" value="1"/>
</dbReference>
<dbReference type="PROSITE" id="PS50082">
    <property type="entry name" value="WD_REPEATS_2"/>
    <property type="match status" value="2"/>
</dbReference>
<dbReference type="EMBL" id="JAGFBS010000001">
    <property type="protein sequence ID" value="KAG6382163.1"/>
    <property type="molecule type" value="Genomic_DNA"/>
</dbReference>
<dbReference type="SMART" id="SM00320">
    <property type="entry name" value="WD40"/>
    <property type="match status" value="6"/>
</dbReference>
<dbReference type="OrthoDB" id="3203311at2759"/>
<dbReference type="InterPro" id="IPR001680">
    <property type="entry name" value="WD40_rpt"/>
</dbReference>
<comment type="caution">
    <text evidence="5">The sequence shown here is derived from an EMBL/GenBank/DDBJ whole genome shotgun (WGS) entry which is preliminary data.</text>
</comment>
<evidence type="ECO:0000256" key="4">
    <source>
        <dbReference type="SAM" id="MobiDB-lite"/>
    </source>
</evidence>
<accession>A0A8I3AE76</accession>
<proteinExistence type="predicted"/>
<feature type="repeat" description="WD" evidence="3">
    <location>
        <begin position="172"/>
        <end position="213"/>
    </location>
</feature>
<name>A0A8I3AE76_9AGAM</name>
<keyword evidence="6" id="KW-1185">Reference proteome</keyword>
<dbReference type="Proteomes" id="UP000683000">
    <property type="component" value="Unassembled WGS sequence"/>
</dbReference>
<dbReference type="PANTHER" id="PTHR22847">
    <property type="entry name" value="WD40 REPEAT PROTEIN"/>
    <property type="match status" value="1"/>
</dbReference>
<dbReference type="InterPro" id="IPR011047">
    <property type="entry name" value="Quinoprotein_ADH-like_sf"/>
</dbReference>
<dbReference type="PROSITE" id="PS00678">
    <property type="entry name" value="WD_REPEATS_1"/>
    <property type="match status" value="1"/>
</dbReference>
<reference evidence="5" key="1">
    <citation type="submission" date="2021-03" db="EMBL/GenBank/DDBJ databases">
        <title>Evolutionary innovations through gain and loss of genes in the ectomycorrhizal Boletales.</title>
        <authorList>
            <person name="Wu G."/>
            <person name="Miyauchi S."/>
            <person name="Morin E."/>
            <person name="Yang Z.-L."/>
            <person name="Xu J."/>
            <person name="Martin F.M."/>
        </authorList>
    </citation>
    <scope>NUCLEOTIDE SEQUENCE</scope>
    <source>
        <strain evidence="5">BR01</strain>
    </source>
</reference>
<evidence type="ECO:0000256" key="3">
    <source>
        <dbReference type="PROSITE-ProRule" id="PRU00221"/>
    </source>
</evidence>
<dbReference type="Pfam" id="PF00400">
    <property type="entry name" value="WD40"/>
    <property type="match status" value="5"/>
</dbReference>
<protein>
    <submittedName>
        <fullName evidence="5">Quinon protein alcohol dehydrogenase-like superfamily</fullName>
    </submittedName>
</protein>
<evidence type="ECO:0000313" key="5">
    <source>
        <dbReference type="EMBL" id="KAG6382163.1"/>
    </source>
</evidence>
<feature type="compositionally biased region" description="Polar residues" evidence="4">
    <location>
        <begin position="305"/>
        <end position="323"/>
    </location>
</feature>
<feature type="region of interest" description="Disordered" evidence="4">
    <location>
        <begin position="300"/>
        <end position="329"/>
    </location>
</feature>
<evidence type="ECO:0000256" key="1">
    <source>
        <dbReference type="ARBA" id="ARBA00022574"/>
    </source>
</evidence>
<gene>
    <name evidence="5" type="ORF">JVT61DRAFT_809</name>
</gene>
<dbReference type="InterPro" id="IPR019775">
    <property type="entry name" value="WD40_repeat_CS"/>
</dbReference>
<evidence type="ECO:0000256" key="2">
    <source>
        <dbReference type="ARBA" id="ARBA00022737"/>
    </source>
</evidence>
<dbReference type="PROSITE" id="PS50294">
    <property type="entry name" value="WD_REPEATS_REGION"/>
    <property type="match status" value="2"/>
</dbReference>
<dbReference type="Gene3D" id="2.130.10.10">
    <property type="entry name" value="YVTN repeat-like/Quinoprotein amine dehydrogenase"/>
    <property type="match status" value="2"/>
</dbReference>
<evidence type="ECO:0000313" key="6">
    <source>
        <dbReference type="Proteomes" id="UP000683000"/>
    </source>
</evidence>
<keyword evidence="1 3" id="KW-0853">WD repeat</keyword>
<sequence>MEHDSGSIINLAVTRDGTKVISSDEEGRIKLWDVESHKLVREWTCSAGYPKITISPDDRFVAVGSWGMVEIYSMKGGQVNRSIDVGDDDDEFASVWCISFSPNGDKLACGSIGSNIRVYDVKTGALILGPLDHNYNITCLLWSRDGDRLFSASYETIRCWNAKTGEQIGHRWTGQTDWIFSLSLSPDGSILASASKDKYVRFWDATTGDHIGQHLQHDGSVRVVSFSPSGEFVASIDEKKIYLWRVPWRSSVTLEIDCILSGLTPSYATTSTTSSCCTLNTVSFLFDLLAKSGTTVSAVRPPHRISSSGGSNPPYHQNKQSVFGSRKFW</sequence>
<organism evidence="5 6">
    <name type="scientific">Boletus reticuloceps</name>
    <dbReference type="NCBI Taxonomy" id="495285"/>
    <lineage>
        <taxon>Eukaryota</taxon>
        <taxon>Fungi</taxon>
        <taxon>Dikarya</taxon>
        <taxon>Basidiomycota</taxon>
        <taxon>Agaricomycotina</taxon>
        <taxon>Agaricomycetes</taxon>
        <taxon>Agaricomycetidae</taxon>
        <taxon>Boletales</taxon>
        <taxon>Boletineae</taxon>
        <taxon>Boletaceae</taxon>
        <taxon>Boletoideae</taxon>
        <taxon>Boletus</taxon>
    </lineage>
</organism>
<dbReference type="GO" id="GO:1990234">
    <property type="term" value="C:transferase complex"/>
    <property type="evidence" value="ECO:0007669"/>
    <property type="project" value="UniProtKB-ARBA"/>
</dbReference>
<dbReference type="SUPFAM" id="SSF50998">
    <property type="entry name" value="Quinoprotein alcohol dehydrogenase-like"/>
    <property type="match status" value="1"/>
</dbReference>
<dbReference type="AlphaFoldDB" id="A0A8I3AE76"/>
<dbReference type="InterPro" id="IPR015943">
    <property type="entry name" value="WD40/YVTN_repeat-like_dom_sf"/>
</dbReference>
<feature type="repeat" description="WD" evidence="3">
    <location>
        <begin position="1"/>
        <end position="42"/>
    </location>
</feature>
<keyword evidence="2" id="KW-0677">Repeat</keyword>